<dbReference type="AlphaFoldDB" id="A0A915I045"/>
<proteinExistence type="predicted"/>
<sequence>MAEKGMSRKKQAFEPLYRPKRPKSLKMVDRLTRGPACISPAKTYLRSTAAAAGQNFGPQRNFSLPRETIAYEIVGRQFDGFFRRDAQKLGYEAATYRYILSNKCVPMPRSDGFLTALTLVNRRTAVNSLKLRNNLKFLSLIEV</sequence>
<name>A0A915I045_ROMCU</name>
<evidence type="ECO:0000313" key="2">
    <source>
        <dbReference type="WBParaSite" id="nRc.2.0.1.t07476-RA"/>
    </source>
</evidence>
<keyword evidence="1" id="KW-1185">Reference proteome</keyword>
<accession>A0A915I045</accession>
<organism evidence="1 2">
    <name type="scientific">Romanomermis culicivorax</name>
    <name type="common">Nematode worm</name>
    <dbReference type="NCBI Taxonomy" id="13658"/>
    <lineage>
        <taxon>Eukaryota</taxon>
        <taxon>Metazoa</taxon>
        <taxon>Ecdysozoa</taxon>
        <taxon>Nematoda</taxon>
        <taxon>Enoplea</taxon>
        <taxon>Dorylaimia</taxon>
        <taxon>Mermithida</taxon>
        <taxon>Mermithoidea</taxon>
        <taxon>Mermithidae</taxon>
        <taxon>Romanomermis</taxon>
    </lineage>
</organism>
<dbReference type="Proteomes" id="UP000887565">
    <property type="component" value="Unplaced"/>
</dbReference>
<reference evidence="2" key="1">
    <citation type="submission" date="2022-11" db="UniProtKB">
        <authorList>
            <consortium name="WormBaseParasite"/>
        </authorList>
    </citation>
    <scope>IDENTIFICATION</scope>
</reference>
<protein>
    <submittedName>
        <fullName evidence="2">Uncharacterized protein</fullName>
    </submittedName>
</protein>
<dbReference type="WBParaSite" id="nRc.2.0.1.t07476-RA">
    <property type="protein sequence ID" value="nRc.2.0.1.t07476-RA"/>
    <property type="gene ID" value="nRc.2.0.1.g07476"/>
</dbReference>
<evidence type="ECO:0000313" key="1">
    <source>
        <dbReference type="Proteomes" id="UP000887565"/>
    </source>
</evidence>